<organism evidence="2 3">
    <name type="scientific">Salegentibacter flavus</name>
    <dbReference type="NCBI Taxonomy" id="287099"/>
    <lineage>
        <taxon>Bacteria</taxon>
        <taxon>Pseudomonadati</taxon>
        <taxon>Bacteroidota</taxon>
        <taxon>Flavobacteriia</taxon>
        <taxon>Flavobacteriales</taxon>
        <taxon>Flavobacteriaceae</taxon>
        <taxon>Salegentibacter</taxon>
    </lineage>
</organism>
<keyword evidence="1" id="KW-1133">Transmembrane helix</keyword>
<dbReference type="OrthoDB" id="982493at2"/>
<protein>
    <submittedName>
        <fullName evidence="2">Exosortase F-associated protein</fullName>
    </submittedName>
</protein>
<accession>A0A1I5AGT7</accession>
<reference evidence="2 3" key="1">
    <citation type="submission" date="2016-10" db="EMBL/GenBank/DDBJ databases">
        <authorList>
            <person name="de Groot N.N."/>
        </authorList>
    </citation>
    <scope>NUCLEOTIDE SEQUENCE [LARGE SCALE GENOMIC DNA]</scope>
    <source>
        <strain evidence="2 3">DSM 17794</strain>
    </source>
</reference>
<dbReference type="Proteomes" id="UP000199153">
    <property type="component" value="Unassembled WGS sequence"/>
</dbReference>
<dbReference type="EMBL" id="FOVL01000010">
    <property type="protein sequence ID" value="SFN61638.1"/>
    <property type="molecule type" value="Genomic_DNA"/>
</dbReference>
<evidence type="ECO:0000313" key="2">
    <source>
        <dbReference type="EMBL" id="SFN61638.1"/>
    </source>
</evidence>
<dbReference type="STRING" id="287099.SAMN05660413_01877"/>
<feature type="transmembrane region" description="Helical" evidence="1">
    <location>
        <begin position="60"/>
        <end position="78"/>
    </location>
</feature>
<keyword evidence="1" id="KW-0812">Transmembrane</keyword>
<feature type="transmembrane region" description="Helical" evidence="1">
    <location>
        <begin position="118"/>
        <end position="139"/>
    </location>
</feature>
<evidence type="ECO:0000256" key="1">
    <source>
        <dbReference type="SAM" id="Phobius"/>
    </source>
</evidence>
<feature type="transmembrane region" description="Helical" evidence="1">
    <location>
        <begin position="85"/>
        <end position="106"/>
    </location>
</feature>
<dbReference type="AlphaFoldDB" id="A0A1I5AGT7"/>
<feature type="transmembrane region" description="Helical" evidence="1">
    <location>
        <begin position="7"/>
        <end position="23"/>
    </location>
</feature>
<gene>
    <name evidence="2" type="ORF">SAMN05660413_01877</name>
</gene>
<keyword evidence="1" id="KW-0472">Membrane</keyword>
<evidence type="ECO:0000313" key="3">
    <source>
        <dbReference type="Proteomes" id="UP000199153"/>
    </source>
</evidence>
<dbReference type="InterPro" id="IPR026414">
    <property type="entry name" value="ExosoTase_F-assoc_memb"/>
</dbReference>
<name>A0A1I5AGT7_9FLAO</name>
<keyword evidence="3" id="KW-1185">Reference proteome</keyword>
<dbReference type="NCBIfam" id="TIGR04127">
    <property type="entry name" value="flavo_near_exo"/>
    <property type="match status" value="1"/>
</dbReference>
<dbReference type="RefSeq" id="WP_093408744.1">
    <property type="nucleotide sequence ID" value="NZ_FOVL01000010.1"/>
</dbReference>
<sequence length="147" mass="17690">MKPGYRILIIGVLVVFLALVRVFEEYLFYDPINEFYRSGYYMLDQLPQYKLPELLLNLSFRFWLNSLISLVILYVAFLDRNIVKFAALLFLAFFLFGMATYTYLLLNLDRGHVLSLFYVRRFLIHPVFILILLPAFYYYRLQKRTKP</sequence>
<proteinExistence type="predicted"/>